<evidence type="ECO:0000259" key="2">
    <source>
        <dbReference type="PROSITE" id="PS50110"/>
    </source>
</evidence>
<dbReference type="InterPro" id="IPR051015">
    <property type="entry name" value="EvgA-like"/>
</dbReference>
<dbReference type="PANTHER" id="PTHR45566">
    <property type="entry name" value="HTH-TYPE TRANSCRIPTIONAL REGULATOR YHJB-RELATED"/>
    <property type="match status" value="1"/>
</dbReference>
<keyword evidence="1" id="KW-0597">Phosphoprotein</keyword>
<evidence type="ECO:0000313" key="3">
    <source>
        <dbReference type="EMBL" id="CAA9517473.1"/>
    </source>
</evidence>
<gene>
    <name evidence="3" type="ORF">AVDCRST_MAG69-2854</name>
</gene>
<dbReference type="InterPro" id="IPR011006">
    <property type="entry name" value="CheY-like_superfamily"/>
</dbReference>
<feature type="modified residue" description="4-aspartylphosphate" evidence="1">
    <location>
        <position position="57"/>
    </location>
</feature>
<dbReference type="PANTHER" id="PTHR45566:SF2">
    <property type="entry name" value="NARL SUBFAMILY"/>
    <property type="match status" value="1"/>
</dbReference>
<proteinExistence type="predicted"/>
<dbReference type="Pfam" id="PF00072">
    <property type="entry name" value="Response_reg"/>
    <property type="match status" value="1"/>
</dbReference>
<dbReference type="GO" id="GO:0000160">
    <property type="term" value="P:phosphorelay signal transduction system"/>
    <property type="evidence" value="ECO:0007669"/>
    <property type="project" value="InterPro"/>
</dbReference>
<dbReference type="SUPFAM" id="SSF52172">
    <property type="entry name" value="CheY-like"/>
    <property type="match status" value="1"/>
</dbReference>
<dbReference type="Gene3D" id="3.40.50.2300">
    <property type="match status" value="1"/>
</dbReference>
<sequence length="128" mass="13650">MATKLRLSLCDDDRNFRTLIRAVIEAQDDMQVVSESCDGADCIEEVAQVQPDAVLLDLDMPTMTGFQALERLAVDCPETKVIVLSGESRDRVESVVRGLGAVAFIDKGAAQLVGSLPGQVRSALAATA</sequence>
<name>A0A6J4TA21_9ACTN</name>
<dbReference type="EMBL" id="CADCVP010000315">
    <property type="protein sequence ID" value="CAA9517473.1"/>
    <property type="molecule type" value="Genomic_DNA"/>
</dbReference>
<organism evidence="3">
    <name type="scientific">uncultured Solirubrobacteraceae bacterium</name>
    <dbReference type="NCBI Taxonomy" id="1162706"/>
    <lineage>
        <taxon>Bacteria</taxon>
        <taxon>Bacillati</taxon>
        <taxon>Actinomycetota</taxon>
        <taxon>Thermoleophilia</taxon>
        <taxon>Solirubrobacterales</taxon>
        <taxon>Solirubrobacteraceae</taxon>
        <taxon>environmental samples</taxon>
    </lineage>
</organism>
<dbReference type="CDD" id="cd17535">
    <property type="entry name" value="REC_NarL-like"/>
    <property type="match status" value="1"/>
</dbReference>
<reference evidence="3" key="1">
    <citation type="submission" date="2020-02" db="EMBL/GenBank/DDBJ databases">
        <authorList>
            <person name="Meier V. D."/>
        </authorList>
    </citation>
    <scope>NUCLEOTIDE SEQUENCE</scope>
    <source>
        <strain evidence="3">AVDCRST_MAG69</strain>
    </source>
</reference>
<dbReference type="InterPro" id="IPR001789">
    <property type="entry name" value="Sig_transdc_resp-reg_receiver"/>
</dbReference>
<feature type="domain" description="Response regulatory" evidence="2">
    <location>
        <begin position="6"/>
        <end position="122"/>
    </location>
</feature>
<dbReference type="PROSITE" id="PS50110">
    <property type="entry name" value="RESPONSE_REGULATORY"/>
    <property type="match status" value="1"/>
</dbReference>
<accession>A0A6J4TA21</accession>
<dbReference type="InterPro" id="IPR058245">
    <property type="entry name" value="NreC/VraR/RcsB-like_REC"/>
</dbReference>
<protein>
    <recommendedName>
        <fullName evidence="2">Response regulatory domain-containing protein</fullName>
    </recommendedName>
</protein>
<dbReference type="SMART" id="SM00448">
    <property type="entry name" value="REC"/>
    <property type="match status" value="1"/>
</dbReference>
<dbReference type="AlphaFoldDB" id="A0A6J4TA21"/>
<evidence type="ECO:0000256" key="1">
    <source>
        <dbReference type="PROSITE-ProRule" id="PRU00169"/>
    </source>
</evidence>